<name>A0ACB6ZRP0_THEGA</name>
<dbReference type="EMBL" id="MU117971">
    <property type="protein sequence ID" value="KAF9651983.1"/>
    <property type="molecule type" value="Genomic_DNA"/>
</dbReference>
<dbReference type="Proteomes" id="UP000886501">
    <property type="component" value="Unassembled WGS sequence"/>
</dbReference>
<evidence type="ECO:0000313" key="1">
    <source>
        <dbReference type="EMBL" id="KAF9651983.1"/>
    </source>
</evidence>
<keyword evidence="2" id="KW-1185">Reference proteome</keyword>
<sequence>MSVHHRQPTLGRLMIPPNLGSQQPGQIAIFSPSLPTSIQQGFHPPFIGPIPGNVMTPIQTNFMPMPMPTAGRPINHRAHASIGQLAAVGIPPPMGVPLTPLLPGQFPQGIPPMLMPTPQFQLRSRRAPSVSTGGPPKAVLGGPGAKNRVITEIAPTPATTVPPQKTKKVVVNIPKETIPIEGGEETPGDEELPRREIWARIPLREPEVPEIIDPAPPEIISMESFPPEEWRTQLPSTVDVFLPGKATWDAYKKRIIDEKLARLGIDGVFGGGINVANTLPHIHAPHARAASISSPADPALLMFKLNKLHQSQNPSATNSVTTSPHPPVDHTPSPSQSHDTSKHGHSLSVDNPPAAPTYNPAAAFNPFGPQATLGSDQIFPRNLNMDRPPSKSPNSVGGPGSRPLSRPDFIRGFGLDIPEEEEPPEETDADNEEGADQGSDMDLVEAEADVEVETEDEGVAMLNRIHSRHVSRLSVALSLRSVGRQKDSLPDARSPVANVMVDDLDLIEKETDGVAEWTGSEDQRGESDEESIGEWSNPSDEERARQERRQRRVARRAQSTLQDVPRKLPNFPRPPPTSYLPLSNQREDDVLSNPSDEEKIIEERVYPQLPPSGSTGYGRPLPPLPHSRTTSTQFSYYDPAAAHSRTASEQVVSYPSLPTETATPLSAGLKPASLNPFAKPFVFGAKSTSTLPSWQQPTTVLTSAQSAQSIPSKPLNATASEFKPSFTFQPPIAAPHLSFNSQSPELTGRPLPTPPAVHDTNGREQQGREKRQRRSSDGDDDEGGINNMSSFKFPPTSSGDFGKGNHWSAPPTPAAFGVERRASVSAPPPQHFTVSGFVSDVPLHDSPDTENVEPKAEQSSYGHRALPVPPRQKRAPLPLDFTHPISKNTVPAGLFKALANGEADTSRRVRSRLPSRDVFDLSPPSLDDNHMPTISRTRLVTDPVNSANRDEPLGSSTPPPHRRRRSSLPASHGATHSSLSDFLGPSLATLGYSDLQQFEQRLDSLLDDKLDDLRRELMQQQNSSSLNETTETMLAELISLRGQLQESTSRTLESHKDFNYQWLQGVVQQASHETRSSLQRGLSEIMHRVEAQSHNTQDLQKELTPFINEVTSRTMKTIVSISQQYASRLESLADPASIVNEILNALTPHFTAIRPTPIDYDTLTSQLSQAVKPNISQLIDLASDKRETAGLILERLLPALQALAPVAPETNIDNLIGKVVAEVKKVVDQLDAHEIKEQVSDLVVERLDARLANQHRERMDSIAERIQEGVMSGVGSMPGEISSILDKLATIHREVSELNPEDFVSIRHDVVNTVADLPPKLDAAAESLNAALVDIKLQRETQSKWDDVAGKIDRTEYILHSLSDTQKTVSSQNLEILSAQKNAIAQVSTLSCALEEATQALKASQEELISRVQLSLKESEENMKLSAANSELQAQLAKARAAHGQVCVEKDAVSERFKAVEDERDSLKARLEELTGLLSIKSSKAAAAEARNFELEEAQNQALARQQATDATIQKLEARIAEYEKDTSQISSVKESLQAKVHELELYIAVATRDKAAAEQTAAAIREERDRLLSQQDHWEEMHRAAEQIQLLTSQVNEADNEELRHLKDYHDRTRPLEGEYNNLQRRFKDQETKLANLDRTMATVRQTLAQAQQRAVEWEKRAKEADIEISSIRGQLEETSSANTQLDSEVSLLKDQLQEKEADERLAKDRESKLRDQVAALEEQAARLEAEASKPPVVAPTAITPITNGYKFEQPIRSESRGSTVYLQSRSATPVNARPARAQLASNGVWNSMHNPYRATGAPHRLLDGNGLSTPKRNGVGIRPASPTASIASTAPTIDEDGWWS</sequence>
<proteinExistence type="predicted"/>
<gene>
    <name evidence="1" type="ORF">BDM02DRAFT_3266639</name>
</gene>
<reference evidence="1" key="1">
    <citation type="submission" date="2019-10" db="EMBL/GenBank/DDBJ databases">
        <authorList>
            <consortium name="DOE Joint Genome Institute"/>
            <person name="Kuo A."/>
            <person name="Miyauchi S."/>
            <person name="Kiss E."/>
            <person name="Drula E."/>
            <person name="Kohler A."/>
            <person name="Sanchez-Garcia M."/>
            <person name="Andreopoulos B."/>
            <person name="Barry K.W."/>
            <person name="Bonito G."/>
            <person name="Buee M."/>
            <person name="Carver A."/>
            <person name="Chen C."/>
            <person name="Cichocki N."/>
            <person name="Clum A."/>
            <person name="Culley D."/>
            <person name="Crous P.W."/>
            <person name="Fauchery L."/>
            <person name="Girlanda M."/>
            <person name="Hayes R."/>
            <person name="Keri Z."/>
            <person name="Labutti K."/>
            <person name="Lipzen A."/>
            <person name="Lombard V."/>
            <person name="Magnuson J."/>
            <person name="Maillard F."/>
            <person name="Morin E."/>
            <person name="Murat C."/>
            <person name="Nolan M."/>
            <person name="Ohm R."/>
            <person name="Pangilinan J."/>
            <person name="Pereira M."/>
            <person name="Perotto S."/>
            <person name="Peter M."/>
            <person name="Riley R."/>
            <person name="Sitrit Y."/>
            <person name="Stielow B."/>
            <person name="Szollosi G."/>
            <person name="Zifcakova L."/>
            <person name="Stursova M."/>
            <person name="Spatafora J.W."/>
            <person name="Tedersoo L."/>
            <person name="Vaario L.-M."/>
            <person name="Yamada A."/>
            <person name="Yan M."/>
            <person name="Wang P."/>
            <person name="Xu J."/>
            <person name="Bruns T."/>
            <person name="Baldrian P."/>
            <person name="Vilgalys R."/>
            <person name="Henrissat B."/>
            <person name="Grigoriev I.V."/>
            <person name="Hibbett D."/>
            <person name="Nagy L.G."/>
            <person name="Martin F.M."/>
        </authorList>
    </citation>
    <scope>NUCLEOTIDE SEQUENCE</scope>
    <source>
        <strain evidence="1">P2</strain>
    </source>
</reference>
<organism evidence="1 2">
    <name type="scientific">Thelephora ganbajun</name>
    <name type="common">Ganba fungus</name>
    <dbReference type="NCBI Taxonomy" id="370292"/>
    <lineage>
        <taxon>Eukaryota</taxon>
        <taxon>Fungi</taxon>
        <taxon>Dikarya</taxon>
        <taxon>Basidiomycota</taxon>
        <taxon>Agaricomycotina</taxon>
        <taxon>Agaricomycetes</taxon>
        <taxon>Thelephorales</taxon>
        <taxon>Thelephoraceae</taxon>
        <taxon>Thelephora</taxon>
    </lineage>
</organism>
<reference evidence="1" key="2">
    <citation type="journal article" date="2020" name="Nat. Commun.">
        <title>Large-scale genome sequencing of mycorrhizal fungi provides insights into the early evolution of symbiotic traits.</title>
        <authorList>
            <person name="Miyauchi S."/>
            <person name="Kiss E."/>
            <person name="Kuo A."/>
            <person name="Drula E."/>
            <person name="Kohler A."/>
            <person name="Sanchez-Garcia M."/>
            <person name="Morin E."/>
            <person name="Andreopoulos B."/>
            <person name="Barry K.W."/>
            <person name="Bonito G."/>
            <person name="Buee M."/>
            <person name="Carver A."/>
            <person name="Chen C."/>
            <person name="Cichocki N."/>
            <person name="Clum A."/>
            <person name="Culley D."/>
            <person name="Crous P.W."/>
            <person name="Fauchery L."/>
            <person name="Girlanda M."/>
            <person name="Hayes R.D."/>
            <person name="Keri Z."/>
            <person name="LaButti K."/>
            <person name="Lipzen A."/>
            <person name="Lombard V."/>
            <person name="Magnuson J."/>
            <person name="Maillard F."/>
            <person name="Murat C."/>
            <person name="Nolan M."/>
            <person name="Ohm R.A."/>
            <person name="Pangilinan J."/>
            <person name="Pereira M.F."/>
            <person name="Perotto S."/>
            <person name="Peter M."/>
            <person name="Pfister S."/>
            <person name="Riley R."/>
            <person name="Sitrit Y."/>
            <person name="Stielow J.B."/>
            <person name="Szollosi G."/>
            <person name="Zifcakova L."/>
            <person name="Stursova M."/>
            <person name="Spatafora J.W."/>
            <person name="Tedersoo L."/>
            <person name="Vaario L.M."/>
            <person name="Yamada A."/>
            <person name="Yan M."/>
            <person name="Wang P."/>
            <person name="Xu J."/>
            <person name="Bruns T."/>
            <person name="Baldrian P."/>
            <person name="Vilgalys R."/>
            <person name="Dunand C."/>
            <person name="Henrissat B."/>
            <person name="Grigoriev I.V."/>
            <person name="Hibbett D."/>
            <person name="Nagy L.G."/>
            <person name="Martin F.M."/>
        </authorList>
    </citation>
    <scope>NUCLEOTIDE SEQUENCE</scope>
    <source>
        <strain evidence="1">P2</strain>
    </source>
</reference>
<comment type="caution">
    <text evidence="1">The sequence shown here is derived from an EMBL/GenBank/DDBJ whole genome shotgun (WGS) entry which is preliminary data.</text>
</comment>
<protein>
    <submittedName>
        <fullName evidence="1">Uncharacterized protein</fullName>
    </submittedName>
</protein>
<accession>A0ACB6ZRP0</accession>
<evidence type="ECO:0000313" key="2">
    <source>
        <dbReference type="Proteomes" id="UP000886501"/>
    </source>
</evidence>